<evidence type="ECO:0008006" key="3">
    <source>
        <dbReference type="Google" id="ProtNLM"/>
    </source>
</evidence>
<dbReference type="AlphaFoldDB" id="A0A3R5U856"/>
<proteinExistence type="predicted"/>
<evidence type="ECO:0000313" key="1">
    <source>
        <dbReference type="EMBL" id="QAA34400.1"/>
    </source>
</evidence>
<dbReference type="KEGG" id="cmah:C1I91_23700"/>
<keyword evidence="2" id="KW-1185">Reference proteome</keyword>
<dbReference type="EMBL" id="CP025746">
    <property type="protein sequence ID" value="QAA34400.1"/>
    <property type="molecule type" value="Genomic_DNA"/>
</dbReference>
<sequence length="221" mass="25146">MKEVFLINTNYKNFQNEYDVNGDMATISLLKKNGEKVSAIIDTSDIDKVKQCGAWFAEWNKDLNSYVVENISSTKRNKQGKPLKQSLQSIVLDVNPKAPIKHKNGDTLDNRKANLEIVERNLKNDYEIVDESTVAILLKDKYGKVVSKALISKEDLSNVVTDTYSWVLHKTNDDLSVIANTPSGRIHLDKLIMNPSEEEKVHHINLNPLDNRRNNLENVKL</sequence>
<gene>
    <name evidence="1" type="ORF">C1I91_23700</name>
</gene>
<dbReference type="Proteomes" id="UP000286268">
    <property type="component" value="Chromosome"/>
</dbReference>
<protein>
    <recommendedName>
        <fullName evidence="3">HNH nuclease domain-containing protein</fullName>
    </recommendedName>
</protein>
<name>A0A3R5U856_9CLOT</name>
<dbReference type="OrthoDB" id="8974199at2"/>
<evidence type="ECO:0000313" key="2">
    <source>
        <dbReference type="Proteomes" id="UP000286268"/>
    </source>
</evidence>
<reference evidence="1 2" key="1">
    <citation type="submission" date="2018-01" db="EMBL/GenBank/DDBJ databases">
        <title>Genome Sequencing and Assembly of Anaerobacter polyendosporus strain CT4.</title>
        <authorList>
            <person name="Tachaapaikoon C."/>
            <person name="Sutheeworapong S."/>
            <person name="Jenjaroenpun P."/>
            <person name="Wongsurawat T."/>
            <person name="Nookeaw I."/>
            <person name="Cheawchanlertfa P."/>
            <person name="Kosugi A."/>
            <person name="Cheevadhanarak S."/>
            <person name="Ratanakhanokchai K."/>
        </authorList>
    </citation>
    <scope>NUCLEOTIDE SEQUENCE [LARGE SCALE GENOMIC DNA]</scope>
    <source>
        <strain evidence="1 2">CT4</strain>
    </source>
</reference>
<organism evidence="1 2">
    <name type="scientific">Clostridium manihotivorum</name>
    <dbReference type="NCBI Taxonomy" id="2320868"/>
    <lineage>
        <taxon>Bacteria</taxon>
        <taxon>Bacillati</taxon>
        <taxon>Bacillota</taxon>
        <taxon>Clostridia</taxon>
        <taxon>Eubacteriales</taxon>
        <taxon>Clostridiaceae</taxon>
        <taxon>Clostridium</taxon>
    </lineage>
</organism>
<accession>A0A3R5U856</accession>